<proteinExistence type="predicted"/>
<gene>
    <name evidence="3" type="ORF">QP939_13310</name>
</gene>
<reference evidence="3 4" key="1">
    <citation type="submission" date="2023-06" db="EMBL/GenBank/DDBJ databases">
        <authorList>
            <person name="Oyuntsetseg B."/>
            <person name="Kim S.B."/>
        </authorList>
    </citation>
    <scope>NUCLEOTIDE SEQUENCE [LARGE SCALE GENOMIC DNA]</scope>
    <source>
        <strain evidence="3 4">2-2</strain>
    </source>
</reference>
<evidence type="ECO:0000256" key="2">
    <source>
        <dbReference type="SAM" id="SignalP"/>
    </source>
</evidence>
<feature type="compositionally biased region" description="Low complexity" evidence="1">
    <location>
        <begin position="195"/>
        <end position="223"/>
    </location>
</feature>
<feature type="region of interest" description="Disordered" evidence="1">
    <location>
        <begin position="29"/>
        <end position="108"/>
    </location>
</feature>
<keyword evidence="4" id="KW-1185">Reference proteome</keyword>
<sequence length="249" mass="24888">MGRALSRVAGVVFAGALATFAATPAALAQTDPTTAPSSTETSTSETTTTTTTTSEAPASETTTPSTPVTTTGTSTPAPAPQNRDLKTTDSPESTTTAADDSEPPKDDYVDAVGHGFVGLGGEGVLVVACASGKVGDVYTQNLSVTAGPDQDESDGRYWNYTVSVVTPPTEATGRFAFFCDGVEHIGLIDFEQEQPPTSSSSTPTSTSAASSTAPLTTATSAPAGNNAPKAQVKVAPRGGVETGFGGTAG</sequence>
<feature type="chain" id="PRO_5046290377" description="Secreted protein" evidence="2">
    <location>
        <begin position="29"/>
        <end position="249"/>
    </location>
</feature>
<dbReference type="Proteomes" id="UP001227101">
    <property type="component" value="Chromosome"/>
</dbReference>
<protein>
    <recommendedName>
        <fullName evidence="5">Secreted protein</fullName>
    </recommendedName>
</protein>
<dbReference type="EMBL" id="CP127173">
    <property type="protein sequence ID" value="WIV59514.1"/>
    <property type="molecule type" value="Genomic_DNA"/>
</dbReference>
<feature type="signal peptide" evidence="2">
    <location>
        <begin position="1"/>
        <end position="28"/>
    </location>
</feature>
<dbReference type="RefSeq" id="WP_285457057.1">
    <property type="nucleotide sequence ID" value="NZ_CP127173.1"/>
</dbReference>
<evidence type="ECO:0000313" key="4">
    <source>
        <dbReference type="Proteomes" id="UP001227101"/>
    </source>
</evidence>
<accession>A0ABY8XUY7</accession>
<evidence type="ECO:0000256" key="1">
    <source>
        <dbReference type="SAM" id="MobiDB-lite"/>
    </source>
</evidence>
<keyword evidence="2" id="KW-0732">Signal</keyword>
<organism evidence="3 4">
    <name type="scientific">Amycolatopsis nalaikhensis</name>
    <dbReference type="NCBI Taxonomy" id="715472"/>
    <lineage>
        <taxon>Bacteria</taxon>
        <taxon>Bacillati</taxon>
        <taxon>Actinomycetota</taxon>
        <taxon>Actinomycetes</taxon>
        <taxon>Pseudonocardiales</taxon>
        <taxon>Pseudonocardiaceae</taxon>
        <taxon>Amycolatopsis</taxon>
    </lineage>
</organism>
<name>A0ABY8XUY7_9PSEU</name>
<evidence type="ECO:0008006" key="5">
    <source>
        <dbReference type="Google" id="ProtNLM"/>
    </source>
</evidence>
<feature type="compositionally biased region" description="Low complexity" evidence="1">
    <location>
        <begin position="29"/>
        <end position="76"/>
    </location>
</feature>
<evidence type="ECO:0000313" key="3">
    <source>
        <dbReference type="EMBL" id="WIV59514.1"/>
    </source>
</evidence>
<feature type="region of interest" description="Disordered" evidence="1">
    <location>
        <begin position="192"/>
        <end position="249"/>
    </location>
</feature>
<feature type="compositionally biased region" description="Gly residues" evidence="1">
    <location>
        <begin position="240"/>
        <end position="249"/>
    </location>
</feature>